<dbReference type="SUPFAM" id="SSF55729">
    <property type="entry name" value="Acyl-CoA N-acyltransferases (Nat)"/>
    <property type="match status" value="1"/>
</dbReference>
<dbReference type="InterPro" id="IPR051635">
    <property type="entry name" value="SNAT-like"/>
</dbReference>
<feature type="domain" description="N-acetyltransferase" evidence="3">
    <location>
        <begin position="1"/>
        <end position="160"/>
    </location>
</feature>
<dbReference type="Pfam" id="PF00583">
    <property type="entry name" value="Acetyltransf_1"/>
    <property type="match status" value="1"/>
</dbReference>
<proteinExistence type="predicted"/>
<dbReference type="PROSITE" id="PS51186">
    <property type="entry name" value="GNAT"/>
    <property type="match status" value="1"/>
</dbReference>
<sequence length="162" mass="18264">MIIRNVESNDIDDVMRVEIDNFGNVATTREAMEERAEKTPDTFYIAEVDGKFAGYMEGAVITDKHLTDELFSHVDENPEEGGYIAITSLSIDEKFQGAGIGDALIQAMKDLARGTKRKGITLTCHDYLIKYYEKKGFTYDGESKSNLGGEEWFNMIWKVGEK</sequence>
<dbReference type="EMBL" id="MKIR01000024">
    <property type="protein sequence ID" value="OFI48759.1"/>
    <property type="molecule type" value="Genomic_DNA"/>
</dbReference>
<dbReference type="PANTHER" id="PTHR10908:SF0">
    <property type="entry name" value="SEROTONIN N-ACETYLTRANSFERASE"/>
    <property type="match status" value="1"/>
</dbReference>
<reference evidence="5" key="1">
    <citation type="submission" date="2016-09" db="EMBL/GenBank/DDBJ databases">
        <title>Draft genome sequence of a novel species of the family Streptococcaceae isolated from flowers.</title>
        <authorList>
            <person name="Chuah L.-O."/>
            <person name="Yap K.-P."/>
            <person name="Thong K.L."/>
            <person name="Liong M.T."/>
            <person name="Ahmad R."/>
            <person name="Rusul G."/>
        </authorList>
    </citation>
    <scope>NUCLEOTIDE SEQUENCE [LARGE SCALE GENOMIC DNA]</scope>
    <source>
        <strain evidence="5">DF1</strain>
    </source>
</reference>
<keyword evidence="5" id="KW-1185">Reference proteome</keyword>
<keyword evidence="1 4" id="KW-0808">Transferase</keyword>
<dbReference type="InterPro" id="IPR000182">
    <property type="entry name" value="GNAT_dom"/>
</dbReference>
<dbReference type="InterPro" id="IPR016181">
    <property type="entry name" value="Acyl_CoA_acyltransferase"/>
</dbReference>
<gene>
    <name evidence="4" type="ORF">BG261_07420</name>
</gene>
<protein>
    <submittedName>
        <fullName evidence="4">GNAT family N-acetyltransferase</fullName>
    </submittedName>
</protein>
<dbReference type="Gene3D" id="3.40.630.30">
    <property type="match status" value="1"/>
</dbReference>
<comment type="caution">
    <text evidence="4">The sequence shown here is derived from an EMBL/GenBank/DDBJ whole genome shotgun (WGS) entry which is preliminary data.</text>
</comment>
<dbReference type="STRING" id="1859473.BG261_07420"/>
<dbReference type="GO" id="GO:0008080">
    <property type="term" value="F:N-acetyltransferase activity"/>
    <property type="evidence" value="ECO:0007669"/>
    <property type="project" value="UniProtKB-ARBA"/>
</dbReference>
<name>A0A1E8GKJ6_9LACT</name>
<dbReference type="CDD" id="cd04301">
    <property type="entry name" value="NAT_SF"/>
    <property type="match status" value="1"/>
</dbReference>
<evidence type="ECO:0000256" key="1">
    <source>
        <dbReference type="ARBA" id="ARBA00022679"/>
    </source>
</evidence>
<dbReference type="OrthoDB" id="9800962at2"/>
<evidence type="ECO:0000256" key="2">
    <source>
        <dbReference type="ARBA" id="ARBA00023315"/>
    </source>
</evidence>
<organism evidence="4 5">
    <name type="scientific">Floricoccus tropicus</name>
    <dbReference type="NCBI Taxonomy" id="1859473"/>
    <lineage>
        <taxon>Bacteria</taxon>
        <taxon>Bacillati</taxon>
        <taxon>Bacillota</taxon>
        <taxon>Bacilli</taxon>
        <taxon>Lactobacillales</taxon>
        <taxon>Streptococcaceae</taxon>
        <taxon>Floricoccus</taxon>
    </lineage>
</organism>
<accession>A0A1E8GKJ6</accession>
<evidence type="ECO:0000313" key="4">
    <source>
        <dbReference type="EMBL" id="OFI48759.1"/>
    </source>
</evidence>
<dbReference type="PANTHER" id="PTHR10908">
    <property type="entry name" value="SEROTONIN N-ACETYLTRANSFERASE"/>
    <property type="match status" value="1"/>
</dbReference>
<dbReference type="AlphaFoldDB" id="A0A1E8GKJ6"/>
<keyword evidence="2" id="KW-0012">Acyltransferase</keyword>
<evidence type="ECO:0000259" key="3">
    <source>
        <dbReference type="PROSITE" id="PS51186"/>
    </source>
</evidence>
<evidence type="ECO:0000313" key="5">
    <source>
        <dbReference type="Proteomes" id="UP000178622"/>
    </source>
</evidence>
<dbReference type="Proteomes" id="UP000178622">
    <property type="component" value="Unassembled WGS sequence"/>
</dbReference>